<evidence type="ECO:0000256" key="3">
    <source>
        <dbReference type="ARBA" id="ARBA00023163"/>
    </source>
</evidence>
<reference evidence="7 8" key="1">
    <citation type="submission" date="2024-11" db="EMBL/GenBank/DDBJ databases">
        <title>A near-complete genome assembly of Cinchona calisaya.</title>
        <authorList>
            <person name="Lian D.C."/>
            <person name="Zhao X.W."/>
            <person name="Wei L."/>
        </authorList>
    </citation>
    <scope>NUCLEOTIDE SEQUENCE [LARGE SCALE GENOMIC DNA]</scope>
    <source>
        <tissue evidence="7">Nenye</tissue>
    </source>
</reference>
<dbReference type="EMBL" id="JBJUIK010000013">
    <property type="protein sequence ID" value="KAL3506102.1"/>
    <property type="molecule type" value="Genomic_DNA"/>
</dbReference>
<keyword evidence="3" id="KW-0804">Transcription</keyword>
<dbReference type="GO" id="GO:0005634">
    <property type="term" value="C:nucleus"/>
    <property type="evidence" value="ECO:0007669"/>
    <property type="project" value="UniProtKB-SubCell"/>
</dbReference>
<dbReference type="AlphaFoldDB" id="A0ABD2YJT0"/>
<dbReference type="InterPro" id="IPR011598">
    <property type="entry name" value="bHLH_dom"/>
</dbReference>
<sequence>MENNSINNCSSAWEDIYLLDINNFIDDVGIANTDDPFSCWNQPPHSTNVDIDASLTSATSLEKECAEIECPRKRGRVDTCRRLGSKACRERLRREKLNDRFAELCSILEPGRPVKTDKLAILGDTIRILNQLKSEAQEYKEMNEKLSEEIKTLKADKNELREEKLLVKADKERMEQQLKTMALPPQGFMAPHPAAYQAGMNKMAVFPGYGFVPMWQYLPQSACDTSQDHELRPPAA</sequence>
<dbReference type="PANTHER" id="PTHR46133:SF9">
    <property type="entry name" value="TRANSCRIPTION FACTOR BHLH104"/>
    <property type="match status" value="1"/>
</dbReference>
<dbReference type="InterPro" id="IPR036638">
    <property type="entry name" value="HLH_DNA-bd_sf"/>
</dbReference>
<gene>
    <name evidence="7" type="ORF">ACH5RR_031484</name>
</gene>
<evidence type="ECO:0000313" key="8">
    <source>
        <dbReference type="Proteomes" id="UP001630127"/>
    </source>
</evidence>
<keyword evidence="5" id="KW-0175">Coiled coil</keyword>
<evidence type="ECO:0000256" key="2">
    <source>
        <dbReference type="ARBA" id="ARBA00023015"/>
    </source>
</evidence>
<evidence type="ECO:0000259" key="6">
    <source>
        <dbReference type="PROSITE" id="PS50888"/>
    </source>
</evidence>
<feature type="coiled-coil region" evidence="5">
    <location>
        <begin position="129"/>
        <end position="177"/>
    </location>
</feature>
<accession>A0ABD2YJT0</accession>
<proteinExistence type="predicted"/>
<keyword evidence="8" id="KW-1185">Reference proteome</keyword>
<evidence type="ECO:0000256" key="5">
    <source>
        <dbReference type="SAM" id="Coils"/>
    </source>
</evidence>
<dbReference type="Gene3D" id="4.10.280.10">
    <property type="entry name" value="Helix-loop-helix DNA-binding domain"/>
    <property type="match status" value="1"/>
</dbReference>
<dbReference type="InterPro" id="IPR044818">
    <property type="entry name" value="ILR3-like"/>
</dbReference>
<dbReference type="SMART" id="SM00353">
    <property type="entry name" value="HLH"/>
    <property type="match status" value="1"/>
</dbReference>
<dbReference type="Pfam" id="PF00010">
    <property type="entry name" value="HLH"/>
    <property type="match status" value="1"/>
</dbReference>
<organism evidence="7 8">
    <name type="scientific">Cinchona calisaya</name>
    <dbReference type="NCBI Taxonomy" id="153742"/>
    <lineage>
        <taxon>Eukaryota</taxon>
        <taxon>Viridiplantae</taxon>
        <taxon>Streptophyta</taxon>
        <taxon>Embryophyta</taxon>
        <taxon>Tracheophyta</taxon>
        <taxon>Spermatophyta</taxon>
        <taxon>Magnoliopsida</taxon>
        <taxon>eudicotyledons</taxon>
        <taxon>Gunneridae</taxon>
        <taxon>Pentapetalae</taxon>
        <taxon>asterids</taxon>
        <taxon>lamiids</taxon>
        <taxon>Gentianales</taxon>
        <taxon>Rubiaceae</taxon>
        <taxon>Cinchonoideae</taxon>
        <taxon>Cinchoneae</taxon>
        <taxon>Cinchona</taxon>
    </lineage>
</organism>
<name>A0ABD2YJT0_9GENT</name>
<evidence type="ECO:0000256" key="1">
    <source>
        <dbReference type="ARBA" id="ARBA00004123"/>
    </source>
</evidence>
<protein>
    <recommendedName>
        <fullName evidence="6">BHLH domain-containing protein</fullName>
    </recommendedName>
</protein>
<dbReference type="CDD" id="cd11446">
    <property type="entry name" value="bHLH_AtILR3_like"/>
    <property type="match status" value="1"/>
</dbReference>
<feature type="domain" description="BHLH" evidence="6">
    <location>
        <begin position="81"/>
        <end position="132"/>
    </location>
</feature>
<comment type="caution">
    <text evidence="7">The sequence shown here is derived from an EMBL/GenBank/DDBJ whole genome shotgun (WGS) entry which is preliminary data.</text>
</comment>
<dbReference type="PROSITE" id="PS50888">
    <property type="entry name" value="BHLH"/>
    <property type="match status" value="1"/>
</dbReference>
<keyword evidence="4" id="KW-0539">Nucleus</keyword>
<dbReference type="Proteomes" id="UP001630127">
    <property type="component" value="Unassembled WGS sequence"/>
</dbReference>
<evidence type="ECO:0000256" key="4">
    <source>
        <dbReference type="ARBA" id="ARBA00023242"/>
    </source>
</evidence>
<dbReference type="PANTHER" id="PTHR46133">
    <property type="entry name" value="BHLH TRANSCRIPTION FACTOR"/>
    <property type="match status" value="1"/>
</dbReference>
<comment type="subcellular location">
    <subcellularLocation>
        <location evidence="1">Nucleus</location>
    </subcellularLocation>
</comment>
<evidence type="ECO:0000313" key="7">
    <source>
        <dbReference type="EMBL" id="KAL3506102.1"/>
    </source>
</evidence>
<dbReference type="SUPFAM" id="SSF47459">
    <property type="entry name" value="HLH, helix-loop-helix DNA-binding domain"/>
    <property type="match status" value="1"/>
</dbReference>
<keyword evidence="2" id="KW-0805">Transcription regulation</keyword>